<evidence type="ECO:0000313" key="4">
    <source>
        <dbReference type="EMBL" id="KAK6744701.1"/>
    </source>
</evidence>
<dbReference type="Gene3D" id="1.10.220.60">
    <property type="entry name" value="GRIP domain"/>
    <property type="match status" value="1"/>
</dbReference>
<accession>A0ABR1D5K5</accession>
<feature type="coiled-coil region" evidence="1">
    <location>
        <begin position="767"/>
        <end position="808"/>
    </location>
</feature>
<feature type="compositionally biased region" description="Polar residues" evidence="2">
    <location>
        <begin position="57"/>
        <end position="71"/>
    </location>
</feature>
<dbReference type="Pfam" id="PF01465">
    <property type="entry name" value="GRIP"/>
    <property type="match status" value="1"/>
</dbReference>
<comment type="caution">
    <text evidence="4">The sequence shown here is derived from an EMBL/GenBank/DDBJ whole genome shotgun (WGS) entry which is preliminary data.</text>
</comment>
<gene>
    <name evidence="4" type="primary">Necator_chrIII.g12193</name>
    <name evidence="4" type="ORF">RB195_011427</name>
</gene>
<feature type="coiled-coil region" evidence="1">
    <location>
        <begin position="353"/>
        <end position="413"/>
    </location>
</feature>
<organism evidence="4 5">
    <name type="scientific">Necator americanus</name>
    <name type="common">Human hookworm</name>
    <dbReference type="NCBI Taxonomy" id="51031"/>
    <lineage>
        <taxon>Eukaryota</taxon>
        <taxon>Metazoa</taxon>
        <taxon>Ecdysozoa</taxon>
        <taxon>Nematoda</taxon>
        <taxon>Chromadorea</taxon>
        <taxon>Rhabditida</taxon>
        <taxon>Rhabditina</taxon>
        <taxon>Rhabditomorpha</taxon>
        <taxon>Strongyloidea</taxon>
        <taxon>Ancylostomatidae</taxon>
        <taxon>Bunostominae</taxon>
        <taxon>Necator</taxon>
    </lineage>
</organism>
<evidence type="ECO:0000256" key="1">
    <source>
        <dbReference type="SAM" id="Coils"/>
    </source>
</evidence>
<feature type="coiled-coil region" evidence="1">
    <location>
        <begin position="847"/>
        <end position="895"/>
    </location>
</feature>
<protein>
    <recommendedName>
        <fullName evidence="3">GRIP domain-containing protein</fullName>
    </recommendedName>
</protein>
<feature type="region of interest" description="Disordered" evidence="2">
    <location>
        <begin position="1583"/>
        <end position="1615"/>
    </location>
</feature>
<dbReference type="SMART" id="SM00755">
    <property type="entry name" value="Grip"/>
    <property type="match status" value="1"/>
</dbReference>
<name>A0ABR1D5K5_NECAM</name>
<reference evidence="4 5" key="1">
    <citation type="submission" date="2023-08" db="EMBL/GenBank/DDBJ databases">
        <title>A Necator americanus chromosomal reference genome.</title>
        <authorList>
            <person name="Ilik V."/>
            <person name="Petrzelkova K.J."/>
            <person name="Pardy F."/>
            <person name="Fuh T."/>
            <person name="Niatou-Singa F.S."/>
            <person name="Gouil Q."/>
            <person name="Baker L."/>
            <person name="Ritchie M.E."/>
            <person name="Jex A.R."/>
            <person name="Gazzola D."/>
            <person name="Li H."/>
            <person name="Toshio Fujiwara R."/>
            <person name="Zhan B."/>
            <person name="Aroian R.V."/>
            <person name="Pafco B."/>
            <person name="Schwarz E.M."/>
        </authorList>
    </citation>
    <scope>NUCLEOTIDE SEQUENCE [LARGE SCALE GENOMIC DNA]</scope>
    <source>
        <strain evidence="4 5">Aroian</strain>
        <tissue evidence="4">Whole animal</tissue>
    </source>
</reference>
<feature type="coiled-coil region" evidence="1">
    <location>
        <begin position="513"/>
        <end position="734"/>
    </location>
</feature>
<dbReference type="PANTHER" id="PTHR19327">
    <property type="entry name" value="GOLGIN"/>
    <property type="match status" value="1"/>
</dbReference>
<dbReference type="Proteomes" id="UP001303046">
    <property type="component" value="Unassembled WGS sequence"/>
</dbReference>
<dbReference type="InterPro" id="IPR000237">
    <property type="entry name" value="GRIP_dom"/>
</dbReference>
<evidence type="ECO:0000313" key="5">
    <source>
        <dbReference type="Proteomes" id="UP001303046"/>
    </source>
</evidence>
<feature type="coiled-coil region" evidence="1">
    <location>
        <begin position="197"/>
        <end position="276"/>
    </location>
</feature>
<dbReference type="PROSITE" id="PS50913">
    <property type="entry name" value="GRIP"/>
    <property type="match status" value="1"/>
</dbReference>
<keyword evidence="5" id="KW-1185">Reference proteome</keyword>
<evidence type="ECO:0000256" key="2">
    <source>
        <dbReference type="SAM" id="MobiDB-lite"/>
    </source>
</evidence>
<feature type="compositionally biased region" description="Low complexity" evidence="2">
    <location>
        <begin position="39"/>
        <end position="48"/>
    </location>
</feature>
<dbReference type="EMBL" id="JAVFWL010000003">
    <property type="protein sequence ID" value="KAK6744701.1"/>
    <property type="molecule type" value="Genomic_DNA"/>
</dbReference>
<feature type="region of interest" description="Disordered" evidence="2">
    <location>
        <begin position="1210"/>
        <end position="1236"/>
    </location>
</feature>
<feature type="region of interest" description="Disordered" evidence="2">
    <location>
        <begin position="31"/>
        <end position="71"/>
    </location>
</feature>
<keyword evidence="1" id="KW-0175">Coiled coil</keyword>
<dbReference type="PANTHER" id="PTHR19327:SF0">
    <property type="entry name" value="GOLGIN SUBFAMILY A MEMBER 4"/>
    <property type="match status" value="1"/>
</dbReference>
<feature type="domain" description="GRIP" evidence="3">
    <location>
        <begin position="1668"/>
        <end position="1720"/>
    </location>
</feature>
<proteinExistence type="predicted"/>
<evidence type="ECO:0000259" key="3">
    <source>
        <dbReference type="PROSITE" id="PS50913"/>
    </source>
</evidence>
<feature type="compositionally biased region" description="Basic and acidic residues" evidence="2">
    <location>
        <begin position="1210"/>
        <end position="1225"/>
    </location>
</feature>
<sequence>MFKGLKSKLEDEAKKLQASVQQYSEQLTQQVEHMRHAASDAGSEGGSSITRRFLNTVGGSSSPDPHSVQDSLNLSVGDTLMEEVTEGDLLGLELSSRQRRLSGGSTHSTESSLSTLFQSVPGLAGTTLDTADSDNETLDEYGSGVIKTASKDQISNVLSRLQGRATSYKDKYRDLVKKYNEVVTENNKCRTVLAQTQDKALARIDKLRNEKKVLAERLREIEESRSSSSPADQKLRRYEEMLEKCKAEITKNRTKIKELTQENEKLLQNIRAAEGESDISSLVVDRVTNEWKQRIDKVEEEWTARMNKNDEDHAIQLATAKAEMHAALEAKDRELESWRSKCHTLEFQDGQANERWQKKVDELQQIIQALEVEKGDMIEKLSTAKQQGVKAVRDEEEKKREDLLAEFETKEKRSSEEFMAKLQEIEMAKDDEIEKLKSDLESARSSEISMREAHEGTLSVELENVRKQLTDMEERSRKEVSELKDSMAATVEKHRIEVSELVREHDEIVASVKQQQAIELQAATERFEQAQEQADGLRLKNERLEKQLEEADETCAKEKDQIENLKEQLTSLQEKLKNQDAVQHERTENEIVDLRNSYSRLCESNDDLKKQLDVLNKKTAEQLLEANQKESTVRAELEELRSMLESRNAQFRLMELRTEELEAELATARELSTMHEHLKAELEKVRKQRDDVELMVASLRERAERAEKTLEEDRARLLEERSALEKSMEEREKLEVLVPLSSDSKTGDMGNDNLTELIDLTSTTAVEMTTTDELQQLRAEIAQLNHLNRQLSNRIQQLEVEKNTFETTQGVTPGLLEDLRLGDASFFDKSAMLEKLDKLEAETKDVVLNMSEKAESVELENIRLTNELKKNVLEIEKARVHREALESQLQELKELFANRHPNTSEAEMMSHIEEEHLSGGRGDQKMHFNSPLGNESEELRLFEMKQQHEAEITLLNDNIRTLTSEKNALESRHVESEHQRVSLEEQLAILNEEIKQLRDSVTEEKKRTDEAFEIVKQKTVEHEEKSAALLFDLKEKVDNVSRLEEELEEARKKEEDAHSRLAVSESKCSELETRLDDLVVELDKTSATLAEERARARSELTHLQELRSAAETQNSKLEQITAQLEATEEKLQAKEQELEAAKHAQMKKSSVVSDLEDQVAHLEHQLQENAKKAAEDLERSSATHKQLEQNLLAEEKRVLELLEQLKTEKAEAKRREHRAKDDAKQDQASPTASKIRELEELNDKMRVEFIAKENVIKELRAEIEKIQSQYKESSDADEKKLRAAEDRIAQLKAESEKATSSIVETQAKLLVAEEKLRNVEESRKQEKSEEERIREQYANALENLKSELAEAHSRMKATESAEKECEKLRLELEQVRKQCEEEIAKQKEESETSVQEFKTRAEKKLAKIKAAAEKDVTSAKAELLLEMDELRRNLSDRDRRIDELVVEKARMEQQIIGQQEIEKELEQRRTKEKELTDFRKTVERRVVELETENRLLGERNAELSKCKEENDARTEESQKNIQQLQDKIKSLENANEEGFRKAAAKHDSDSKKAVRELQREVKQLYVELNEKTEALDTANARLAELESSSSKEDEETIERQTHQMEDASPNYGYEEELESMRKKLKDSHREVDSLREENSRLERLMDQQSKANANTPAIIHVNGGDCVGFADPAEAEYLKNVLYRYMYSRENLGKEAVTLARVIGTVAKFSKSEMENVITREESRVAGWVGGTVSHVLTGR</sequence>
<dbReference type="SUPFAM" id="SSF101283">
    <property type="entry name" value="GRIP domain"/>
    <property type="match status" value="1"/>
</dbReference>